<evidence type="ECO:0000313" key="4">
    <source>
        <dbReference type="EMBL" id="JAS20013.1"/>
    </source>
</evidence>
<dbReference type="Pfam" id="PF00379">
    <property type="entry name" value="Chitin_bind_4"/>
    <property type="match status" value="1"/>
</dbReference>
<accession>A0A1B6D302</accession>
<dbReference type="PROSITE" id="PS00233">
    <property type="entry name" value="CHIT_BIND_RR_1"/>
    <property type="match status" value="1"/>
</dbReference>
<dbReference type="GO" id="GO:0008010">
    <property type="term" value="F:structural constituent of chitin-based larval cuticle"/>
    <property type="evidence" value="ECO:0007669"/>
    <property type="project" value="TreeGrafter"/>
</dbReference>
<feature type="chain" id="PRO_5008581027" description="Endocuticle structural glycoprotein SgAbd-2" evidence="3">
    <location>
        <begin position="30"/>
        <end position="152"/>
    </location>
</feature>
<reference evidence="4" key="1">
    <citation type="submission" date="2015-12" db="EMBL/GenBank/DDBJ databases">
        <title>De novo transcriptome assembly of four potential Pierce s Disease insect vectors from Arizona vineyards.</title>
        <authorList>
            <person name="Tassone E.E."/>
        </authorList>
    </citation>
    <scope>NUCLEOTIDE SEQUENCE</scope>
</reference>
<keyword evidence="1 2" id="KW-0193">Cuticle</keyword>
<sequence length="152" mass="16062">LRCHSGYQLNNMKTTSLLCFMSAVALVACKPADQPIIKIVSQTYELNADGSYQYAYETENNIKGSEVGTVKKSSNPTPAEGEENTIAVSGSVSYTAPDGQVINLGYTADDEKGFVPTGDHLPTPPPIPEAIAKALAYIASQPSTPETPPARG</sequence>
<evidence type="ECO:0000256" key="2">
    <source>
        <dbReference type="PROSITE-ProRule" id="PRU00497"/>
    </source>
</evidence>
<dbReference type="PANTHER" id="PTHR10380:SF217">
    <property type="entry name" value="CUTICULAR PROTEIN 49AE"/>
    <property type="match status" value="1"/>
</dbReference>
<organism evidence="4">
    <name type="scientific">Clastoptera arizonana</name>
    <name type="common">Arizona spittle bug</name>
    <dbReference type="NCBI Taxonomy" id="38151"/>
    <lineage>
        <taxon>Eukaryota</taxon>
        <taxon>Metazoa</taxon>
        <taxon>Ecdysozoa</taxon>
        <taxon>Arthropoda</taxon>
        <taxon>Hexapoda</taxon>
        <taxon>Insecta</taxon>
        <taxon>Pterygota</taxon>
        <taxon>Neoptera</taxon>
        <taxon>Paraneoptera</taxon>
        <taxon>Hemiptera</taxon>
        <taxon>Auchenorrhyncha</taxon>
        <taxon>Cercopoidea</taxon>
        <taxon>Clastopteridae</taxon>
        <taxon>Clastoptera</taxon>
    </lineage>
</organism>
<feature type="signal peptide" evidence="3">
    <location>
        <begin position="1"/>
        <end position="29"/>
    </location>
</feature>
<dbReference type="InterPro" id="IPR000618">
    <property type="entry name" value="Insect_cuticle"/>
</dbReference>
<evidence type="ECO:0008006" key="5">
    <source>
        <dbReference type="Google" id="ProtNLM"/>
    </source>
</evidence>
<evidence type="ECO:0000256" key="1">
    <source>
        <dbReference type="ARBA" id="ARBA00022460"/>
    </source>
</evidence>
<dbReference type="GO" id="GO:0062129">
    <property type="term" value="C:chitin-based extracellular matrix"/>
    <property type="evidence" value="ECO:0007669"/>
    <property type="project" value="TreeGrafter"/>
</dbReference>
<dbReference type="PANTHER" id="PTHR10380">
    <property type="entry name" value="CUTICLE PROTEIN"/>
    <property type="match status" value="1"/>
</dbReference>
<dbReference type="InterPro" id="IPR031311">
    <property type="entry name" value="CHIT_BIND_RR_consensus"/>
</dbReference>
<dbReference type="InterPro" id="IPR050468">
    <property type="entry name" value="Cuticle_Struct_Prot"/>
</dbReference>
<gene>
    <name evidence="4" type="ORF">g.4865</name>
</gene>
<feature type="non-terminal residue" evidence="4">
    <location>
        <position position="1"/>
    </location>
</feature>
<name>A0A1B6D302_9HEMI</name>
<dbReference type="PROSITE" id="PS51155">
    <property type="entry name" value="CHIT_BIND_RR_2"/>
    <property type="match status" value="1"/>
</dbReference>
<evidence type="ECO:0000256" key="3">
    <source>
        <dbReference type="SAM" id="SignalP"/>
    </source>
</evidence>
<dbReference type="AlphaFoldDB" id="A0A1B6D302"/>
<dbReference type="EMBL" id="GEDC01017285">
    <property type="protein sequence ID" value="JAS20013.1"/>
    <property type="molecule type" value="Transcribed_RNA"/>
</dbReference>
<proteinExistence type="predicted"/>
<keyword evidence="3" id="KW-0732">Signal</keyword>
<protein>
    <recommendedName>
        <fullName evidence="5">Endocuticle structural glycoprotein SgAbd-2</fullName>
    </recommendedName>
</protein>